<evidence type="ECO:0000313" key="1">
    <source>
        <dbReference type="EMBL" id="TNV78435.1"/>
    </source>
</evidence>
<proteinExistence type="predicted"/>
<reference evidence="1" key="1">
    <citation type="submission" date="2019-06" db="EMBL/GenBank/DDBJ databases">
        <authorList>
            <person name="Zheng W."/>
        </authorList>
    </citation>
    <scope>NUCLEOTIDE SEQUENCE</scope>
    <source>
        <strain evidence="1">QDHG01</strain>
    </source>
</reference>
<gene>
    <name evidence="1" type="ORF">FGO68_gene5861</name>
</gene>
<organism evidence="1 2">
    <name type="scientific">Halteria grandinella</name>
    <dbReference type="NCBI Taxonomy" id="5974"/>
    <lineage>
        <taxon>Eukaryota</taxon>
        <taxon>Sar</taxon>
        <taxon>Alveolata</taxon>
        <taxon>Ciliophora</taxon>
        <taxon>Intramacronucleata</taxon>
        <taxon>Spirotrichea</taxon>
        <taxon>Stichotrichia</taxon>
        <taxon>Sporadotrichida</taxon>
        <taxon>Halteriidae</taxon>
        <taxon>Halteria</taxon>
    </lineage>
</organism>
<dbReference type="AlphaFoldDB" id="A0A8J8NPY8"/>
<evidence type="ECO:0000313" key="2">
    <source>
        <dbReference type="Proteomes" id="UP000785679"/>
    </source>
</evidence>
<name>A0A8J8NPY8_HALGN</name>
<sequence>MQIKQQQTSSRNTLIKAYRQPMEILIGRSFTGQTGKESTTIISKTPYSCAMIMISQARINFMSMNSKRAFKRWSPLMISSW</sequence>
<keyword evidence="2" id="KW-1185">Reference proteome</keyword>
<accession>A0A8J8NPY8</accession>
<comment type="caution">
    <text evidence="1">The sequence shown here is derived from an EMBL/GenBank/DDBJ whole genome shotgun (WGS) entry which is preliminary data.</text>
</comment>
<dbReference type="Proteomes" id="UP000785679">
    <property type="component" value="Unassembled WGS sequence"/>
</dbReference>
<dbReference type="EMBL" id="RRYP01010347">
    <property type="protein sequence ID" value="TNV78435.1"/>
    <property type="molecule type" value="Genomic_DNA"/>
</dbReference>
<protein>
    <submittedName>
        <fullName evidence="1">Uncharacterized protein</fullName>
    </submittedName>
</protein>